<dbReference type="SUPFAM" id="SSF50156">
    <property type="entry name" value="PDZ domain-like"/>
    <property type="match status" value="3"/>
</dbReference>
<protein>
    <submittedName>
        <fullName evidence="3">PDZ domain-containing protein</fullName>
    </submittedName>
</protein>
<evidence type="ECO:0000256" key="1">
    <source>
        <dbReference type="ARBA" id="ARBA00010541"/>
    </source>
</evidence>
<dbReference type="Pfam" id="PF13180">
    <property type="entry name" value="PDZ_2"/>
    <property type="match status" value="2"/>
</dbReference>
<evidence type="ECO:0000259" key="2">
    <source>
        <dbReference type="PROSITE" id="PS50106"/>
    </source>
</evidence>
<sequence>MKSMRIFALLGIISILVLSPVYVASKTKTVSGIITSVEAGSGSVGTTIKINIGSNKKIKEGDLGWVTKGDEAIAYIKIISIHGNSAVAVVTVHQHIEKITSGLSVHFKVDIHDPKPKPKPDTKAELITKLGFTVENVTDSIAKYLGLPDTNGVIITHVKSGSIGSRLGLKKGFIIQKLNDSKIRNTADLKQAIKKVEKTGNYRFSIWHDGHSVTFVYNDLEKVKKDLDDEGYIGVVVQKINTEIAMSLKMENPRGVLISGIEPGSPADNVDLIECDVIIKYNDIEVNEPSDLVRLASNSKIGERVYITIIRHGKEKVVSLKMANRKWYLGSSKSKKGFLGVDCKVIYSDPFGPFTKSGSIRFEITGIFPGSPADNVNLQRGDIIYKFNNKKIESSDDFKTLVANTKVGEGVVVNILREGKKVDIYVKIGRKPE</sequence>
<dbReference type="SMART" id="SM00228">
    <property type="entry name" value="PDZ"/>
    <property type="match status" value="3"/>
</dbReference>
<evidence type="ECO:0000313" key="4">
    <source>
        <dbReference type="Proteomes" id="UP000809273"/>
    </source>
</evidence>
<gene>
    <name evidence="3" type="ORF">JW984_10490</name>
</gene>
<comment type="similarity">
    <text evidence="1">Belongs to the peptidase S1C family.</text>
</comment>
<dbReference type="InterPro" id="IPR001478">
    <property type="entry name" value="PDZ"/>
</dbReference>
<dbReference type="PANTHER" id="PTHR22939">
    <property type="entry name" value="SERINE PROTEASE FAMILY S1C HTRA-RELATED"/>
    <property type="match status" value="1"/>
</dbReference>
<dbReference type="InterPro" id="IPR036034">
    <property type="entry name" value="PDZ_sf"/>
</dbReference>
<proteinExistence type="inferred from homology"/>
<organism evidence="3 4">
    <name type="scientific">Candidatus Zymogenus saltonus</name>
    <dbReference type="NCBI Taxonomy" id="2844893"/>
    <lineage>
        <taxon>Bacteria</taxon>
        <taxon>Deltaproteobacteria</taxon>
        <taxon>Candidatus Zymogenia</taxon>
        <taxon>Candidatus Zymogeniales</taxon>
        <taxon>Candidatus Zymogenaceae</taxon>
        <taxon>Candidatus Zymogenus</taxon>
    </lineage>
</organism>
<reference evidence="3" key="1">
    <citation type="journal article" date="2021" name="Environ. Microbiol.">
        <title>Genomic characterization of three novel Desulfobacterota classes expand the metabolic and phylogenetic diversity of the phylum.</title>
        <authorList>
            <person name="Murphy C.L."/>
            <person name="Biggerstaff J."/>
            <person name="Eichhorn A."/>
            <person name="Ewing E."/>
            <person name="Shahan R."/>
            <person name="Soriano D."/>
            <person name="Stewart S."/>
            <person name="VanMol K."/>
            <person name="Walker R."/>
            <person name="Walters P."/>
            <person name="Elshahed M.S."/>
            <person name="Youssef N.H."/>
        </authorList>
    </citation>
    <scope>NUCLEOTIDE SEQUENCE</scope>
    <source>
        <strain evidence="3">Zod_Metabat.24</strain>
    </source>
</reference>
<reference evidence="3" key="2">
    <citation type="submission" date="2021-01" db="EMBL/GenBank/DDBJ databases">
        <authorList>
            <person name="Hahn C.R."/>
            <person name="Youssef N.H."/>
            <person name="Elshahed M."/>
        </authorList>
    </citation>
    <scope>NUCLEOTIDE SEQUENCE</scope>
    <source>
        <strain evidence="3">Zod_Metabat.24</strain>
    </source>
</reference>
<evidence type="ECO:0000313" key="3">
    <source>
        <dbReference type="EMBL" id="MBN1573612.1"/>
    </source>
</evidence>
<dbReference type="Proteomes" id="UP000809273">
    <property type="component" value="Unassembled WGS sequence"/>
</dbReference>
<name>A0A9D8KG84_9DELT</name>
<dbReference type="PROSITE" id="PS50106">
    <property type="entry name" value="PDZ"/>
    <property type="match status" value="1"/>
</dbReference>
<dbReference type="Gene3D" id="2.30.42.10">
    <property type="match status" value="3"/>
</dbReference>
<dbReference type="Pfam" id="PF00595">
    <property type="entry name" value="PDZ"/>
    <property type="match status" value="1"/>
</dbReference>
<feature type="domain" description="PDZ" evidence="2">
    <location>
        <begin position="328"/>
        <end position="419"/>
    </location>
</feature>
<dbReference type="AlphaFoldDB" id="A0A9D8KG84"/>
<dbReference type="GO" id="GO:0042597">
    <property type="term" value="C:periplasmic space"/>
    <property type="evidence" value="ECO:0007669"/>
    <property type="project" value="TreeGrafter"/>
</dbReference>
<comment type="caution">
    <text evidence="3">The sequence shown here is derived from an EMBL/GenBank/DDBJ whole genome shotgun (WGS) entry which is preliminary data.</text>
</comment>
<dbReference type="EMBL" id="JAFGIX010000054">
    <property type="protein sequence ID" value="MBN1573612.1"/>
    <property type="molecule type" value="Genomic_DNA"/>
</dbReference>
<accession>A0A9D8KG84</accession>
<dbReference type="PANTHER" id="PTHR22939:SF130">
    <property type="entry name" value="PERIPLASMIC SERINE ENDOPROTEASE DEGP-LIKE-RELATED"/>
    <property type="match status" value="1"/>
</dbReference>